<reference evidence="2" key="1">
    <citation type="journal article" date="2015" name="Int. J. Syst. Evol. Microbiol.">
        <title>Rhizobium oryzicola sp. nov., potential plant-growth-promoting endophytic bacteria isolated from rice roots.</title>
        <authorList>
            <person name="Zhang X.X."/>
            <person name="Gao J.S."/>
            <person name="Cao Y.H."/>
            <person name="Sheirdil R.A."/>
            <person name="Wang X.C."/>
            <person name="Zhang L."/>
        </authorList>
    </citation>
    <scope>NUCLEOTIDE SEQUENCE</scope>
    <source>
        <strain evidence="2">05753</strain>
    </source>
</reference>
<dbReference type="SUPFAM" id="SSF141371">
    <property type="entry name" value="PilZ domain-like"/>
    <property type="match status" value="1"/>
</dbReference>
<reference evidence="2" key="2">
    <citation type="submission" date="2023-07" db="EMBL/GenBank/DDBJ databases">
        <authorList>
            <person name="Sun H."/>
        </authorList>
    </citation>
    <scope>NUCLEOTIDE SEQUENCE</scope>
    <source>
        <strain evidence="2">05753</strain>
    </source>
</reference>
<dbReference type="Pfam" id="PF07238">
    <property type="entry name" value="PilZ"/>
    <property type="match status" value="1"/>
</dbReference>
<dbReference type="InterPro" id="IPR009875">
    <property type="entry name" value="PilZ_domain"/>
</dbReference>
<evidence type="ECO:0000259" key="1">
    <source>
        <dbReference type="Pfam" id="PF07238"/>
    </source>
</evidence>
<organism evidence="2 3">
    <name type="scientific">Rhizobium oryzicola</name>
    <dbReference type="NCBI Taxonomy" id="1232668"/>
    <lineage>
        <taxon>Bacteria</taxon>
        <taxon>Pseudomonadati</taxon>
        <taxon>Pseudomonadota</taxon>
        <taxon>Alphaproteobacteria</taxon>
        <taxon>Hyphomicrobiales</taxon>
        <taxon>Rhizobiaceae</taxon>
        <taxon>Rhizobium/Agrobacterium group</taxon>
        <taxon>Rhizobium</taxon>
    </lineage>
</organism>
<dbReference type="Gene3D" id="2.40.10.220">
    <property type="entry name" value="predicted glycosyltransferase like domains"/>
    <property type="match status" value="1"/>
</dbReference>
<gene>
    <name evidence="2" type="ORF">Q2T52_12920</name>
</gene>
<sequence>MNEESTPAPRRRMLKGARLAFNHGHSAITCMLRDLSETGARVTTENTLSVPDHVTLVLDDGLTYDCDVVRRELGELGLRFR</sequence>
<dbReference type="RefSeq" id="WP_302077145.1">
    <property type="nucleotide sequence ID" value="NZ_JAUKWQ010000003.1"/>
</dbReference>
<accession>A0ABT8SXA9</accession>
<dbReference type="Proteomes" id="UP001169006">
    <property type="component" value="Unassembled WGS sequence"/>
</dbReference>
<evidence type="ECO:0000313" key="3">
    <source>
        <dbReference type="Proteomes" id="UP001169006"/>
    </source>
</evidence>
<dbReference type="EMBL" id="JAUKWQ010000003">
    <property type="protein sequence ID" value="MDO1582986.1"/>
    <property type="molecule type" value="Genomic_DNA"/>
</dbReference>
<feature type="domain" description="PilZ" evidence="1">
    <location>
        <begin position="13"/>
        <end position="80"/>
    </location>
</feature>
<comment type="caution">
    <text evidence="2">The sequence shown here is derived from an EMBL/GenBank/DDBJ whole genome shotgun (WGS) entry which is preliminary data.</text>
</comment>
<keyword evidence="3" id="KW-1185">Reference proteome</keyword>
<protein>
    <submittedName>
        <fullName evidence="2">PilZ domain-containing protein</fullName>
    </submittedName>
</protein>
<evidence type="ECO:0000313" key="2">
    <source>
        <dbReference type="EMBL" id="MDO1582986.1"/>
    </source>
</evidence>
<proteinExistence type="predicted"/>
<name>A0ABT8SXA9_9HYPH</name>